<dbReference type="Pfam" id="PF03140">
    <property type="entry name" value="DUF247"/>
    <property type="match status" value="1"/>
</dbReference>
<proteinExistence type="predicted"/>
<dbReference type="EMBL" id="JAJFAZ020000007">
    <property type="protein sequence ID" value="KAI5318036.1"/>
    <property type="molecule type" value="Genomic_DNA"/>
</dbReference>
<dbReference type="PANTHER" id="PTHR31170">
    <property type="entry name" value="BNAC04G53230D PROTEIN"/>
    <property type="match status" value="1"/>
</dbReference>
<dbReference type="AlphaFoldDB" id="A0AAD4YQQ6"/>
<evidence type="ECO:0000313" key="3">
    <source>
        <dbReference type="Proteomes" id="UP001054821"/>
    </source>
</evidence>
<accession>A0AAD4YQQ6</accession>
<keyword evidence="3" id="KW-1185">Reference proteome</keyword>
<gene>
    <name evidence="2" type="ORF">L3X38_037744</name>
</gene>
<dbReference type="Proteomes" id="UP001054821">
    <property type="component" value="Chromosome 7"/>
</dbReference>
<organism evidence="2 3">
    <name type="scientific">Prunus dulcis</name>
    <name type="common">Almond</name>
    <name type="synonym">Amygdalus dulcis</name>
    <dbReference type="NCBI Taxonomy" id="3755"/>
    <lineage>
        <taxon>Eukaryota</taxon>
        <taxon>Viridiplantae</taxon>
        <taxon>Streptophyta</taxon>
        <taxon>Embryophyta</taxon>
        <taxon>Tracheophyta</taxon>
        <taxon>Spermatophyta</taxon>
        <taxon>Magnoliopsida</taxon>
        <taxon>eudicotyledons</taxon>
        <taxon>Gunneridae</taxon>
        <taxon>Pentapetalae</taxon>
        <taxon>rosids</taxon>
        <taxon>fabids</taxon>
        <taxon>Rosales</taxon>
        <taxon>Rosaceae</taxon>
        <taxon>Amygdaloideae</taxon>
        <taxon>Amygdaleae</taxon>
        <taxon>Prunus</taxon>
    </lineage>
</organism>
<name>A0AAD4YQQ6_PRUDU</name>
<keyword evidence="1" id="KW-0812">Transmembrane</keyword>
<sequence length="138" mass="15936">MCPDFQNDFGVTSYISFLDSLIDHPDDVKHLRKKHILRNLLGSDEEVAQLFNEIGTDLVPNNAIYRVLKSKIEDHCQTMWKKRVAKFFHEHFSRPWTILPFIGVLLGLGMTAAQTWYAANSSTPPCEALLEYLKAHRY</sequence>
<dbReference type="PANTHER" id="PTHR31170:SF25">
    <property type="entry name" value="BNAA09G04570D PROTEIN"/>
    <property type="match status" value="1"/>
</dbReference>
<dbReference type="InterPro" id="IPR004158">
    <property type="entry name" value="DUF247_pln"/>
</dbReference>
<protein>
    <submittedName>
        <fullName evidence="2">Uncharacterized protein</fullName>
    </submittedName>
</protein>
<evidence type="ECO:0000313" key="2">
    <source>
        <dbReference type="EMBL" id="KAI5318036.1"/>
    </source>
</evidence>
<reference evidence="2 3" key="1">
    <citation type="journal article" date="2022" name="G3 (Bethesda)">
        <title>Whole-genome sequence and methylome profiling of the almond [Prunus dulcis (Mill.) D.A. Webb] cultivar 'Nonpareil'.</title>
        <authorList>
            <person name="D'Amico-Willman K.M."/>
            <person name="Ouma W.Z."/>
            <person name="Meulia T."/>
            <person name="Sideli G.M."/>
            <person name="Gradziel T.M."/>
            <person name="Fresnedo-Ramirez J."/>
        </authorList>
    </citation>
    <scope>NUCLEOTIDE SEQUENCE [LARGE SCALE GENOMIC DNA]</scope>
    <source>
        <strain evidence="2">Clone GOH B32 T37-40</strain>
    </source>
</reference>
<comment type="caution">
    <text evidence="2">The sequence shown here is derived from an EMBL/GenBank/DDBJ whole genome shotgun (WGS) entry which is preliminary data.</text>
</comment>
<keyword evidence="1" id="KW-1133">Transmembrane helix</keyword>
<keyword evidence="1" id="KW-0472">Membrane</keyword>
<evidence type="ECO:0000256" key="1">
    <source>
        <dbReference type="SAM" id="Phobius"/>
    </source>
</evidence>
<feature type="transmembrane region" description="Helical" evidence="1">
    <location>
        <begin position="96"/>
        <end position="117"/>
    </location>
</feature>